<evidence type="ECO:0000313" key="3">
    <source>
        <dbReference type="Proteomes" id="UP001600888"/>
    </source>
</evidence>
<comment type="caution">
    <text evidence="2">The sequence shown here is derived from an EMBL/GenBank/DDBJ whole genome shotgun (WGS) entry which is preliminary data.</text>
</comment>
<feature type="compositionally biased region" description="Polar residues" evidence="1">
    <location>
        <begin position="41"/>
        <end position="51"/>
    </location>
</feature>
<sequence length="208" mass="23554">MGPQTVFKIPRHTAFDWPPRGSIESMGAWTFKKGIATFDTRTSMQGRQVESPQLAPESRPPRKDSCGLSPSTKRNVTPLSYYSESLSASTLPDEATLYCGSGSFSRKETHPPSKCFHCGLPWVHTRQLSPTGDSSHWFVDIHDGVNRKMAYLFCWKCVELVQRQMRPRHIGCGHYFSPPFLSTADKLNREDLMLCVRCRESLRDGLRG</sequence>
<organism evidence="2 3">
    <name type="scientific">Diaporthe vaccinii</name>
    <dbReference type="NCBI Taxonomy" id="105482"/>
    <lineage>
        <taxon>Eukaryota</taxon>
        <taxon>Fungi</taxon>
        <taxon>Dikarya</taxon>
        <taxon>Ascomycota</taxon>
        <taxon>Pezizomycotina</taxon>
        <taxon>Sordariomycetes</taxon>
        <taxon>Sordariomycetidae</taxon>
        <taxon>Diaporthales</taxon>
        <taxon>Diaporthaceae</taxon>
        <taxon>Diaporthe</taxon>
        <taxon>Diaporthe eres species complex</taxon>
    </lineage>
</organism>
<gene>
    <name evidence="2" type="ORF">FJTKL_13890</name>
</gene>
<feature type="region of interest" description="Disordered" evidence="1">
    <location>
        <begin position="41"/>
        <end position="72"/>
    </location>
</feature>
<evidence type="ECO:0000313" key="2">
    <source>
        <dbReference type="EMBL" id="KAL2291256.1"/>
    </source>
</evidence>
<dbReference type="Proteomes" id="UP001600888">
    <property type="component" value="Unassembled WGS sequence"/>
</dbReference>
<proteinExistence type="predicted"/>
<accession>A0ABR4F973</accession>
<name>A0ABR4F973_9PEZI</name>
<evidence type="ECO:0000256" key="1">
    <source>
        <dbReference type="SAM" id="MobiDB-lite"/>
    </source>
</evidence>
<keyword evidence="3" id="KW-1185">Reference proteome</keyword>
<reference evidence="2 3" key="1">
    <citation type="submission" date="2024-03" db="EMBL/GenBank/DDBJ databases">
        <title>A high-quality draft genome sequence of Diaporthe vaccinii, a causative agent of upright dieback and viscid rot disease in cranberry plants.</title>
        <authorList>
            <person name="Sarrasin M."/>
            <person name="Lang B.F."/>
            <person name="Burger G."/>
        </authorList>
    </citation>
    <scope>NUCLEOTIDE SEQUENCE [LARGE SCALE GENOMIC DNA]</scope>
    <source>
        <strain evidence="2 3">IS7</strain>
    </source>
</reference>
<protein>
    <submittedName>
        <fullName evidence="2">Uncharacterized protein</fullName>
    </submittedName>
</protein>
<dbReference type="EMBL" id="JBAWTH010000007">
    <property type="protein sequence ID" value="KAL2291256.1"/>
    <property type="molecule type" value="Genomic_DNA"/>
</dbReference>